<organism evidence="3 4">
    <name type="scientific">Zunongwangia mangrovi</name>
    <dbReference type="NCBI Taxonomy" id="1334022"/>
    <lineage>
        <taxon>Bacteria</taxon>
        <taxon>Pseudomonadati</taxon>
        <taxon>Bacteroidota</taxon>
        <taxon>Flavobacteriia</taxon>
        <taxon>Flavobacteriales</taxon>
        <taxon>Flavobacteriaceae</taxon>
        <taxon>Zunongwangia</taxon>
    </lineage>
</organism>
<accession>A0A1I1KRF4</accession>
<evidence type="ECO:0000256" key="1">
    <source>
        <dbReference type="SAM" id="SignalP"/>
    </source>
</evidence>
<dbReference type="GO" id="GO:0030288">
    <property type="term" value="C:outer membrane-bounded periplasmic space"/>
    <property type="evidence" value="ECO:0007669"/>
    <property type="project" value="TreeGrafter"/>
</dbReference>
<dbReference type="Pfam" id="PF03572">
    <property type="entry name" value="Peptidase_S41"/>
    <property type="match status" value="1"/>
</dbReference>
<dbReference type="AlphaFoldDB" id="A0A1I1KRF4"/>
<evidence type="ECO:0000259" key="2">
    <source>
        <dbReference type="SMART" id="SM00245"/>
    </source>
</evidence>
<keyword evidence="4" id="KW-1185">Reference proteome</keyword>
<protein>
    <submittedName>
        <fullName evidence="3">C-terminal processing protease CtpA/Prc, contains a PDZ domain</fullName>
    </submittedName>
</protein>
<feature type="domain" description="Tail specific protease" evidence="2">
    <location>
        <begin position="196"/>
        <end position="426"/>
    </location>
</feature>
<dbReference type="OrthoDB" id="7168509at2"/>
<keyword evidence="1" id="KW-0732">Signal</keyword>
<proteinExistence type="predicted"/>
<dbReference type="Gene3D" id="3.90.226.10">
    <property type="entry name" value="2-enoyl-CoA Hydratase, Chain A, domain 1"/>
    <property type="match status" value="1"/>
</dbReference>
<feature type="signal peptide" evidence="1">
    <location>
        <begin position="1"/>
        <end position="21"/>
    </location>
</feature>
<dbReference type="Pfam" id="PF18294">
    <property type="entry name" value="Pept_S41_N"/>
    <property type="match status" value="1"/>
</dbReference>
<keyword evidence="3" id="KW-0645">Protease</keyword>
<dbReference type="CDD" id="cd07561">
    <property type="entry name" value="Peptidase_S41_CPP_like"/>
    <property type="match status" value="1"/>
</dbReference>
<dbReference type="GO" id="GO:0006508">
    <property type="term" value="P:proteolysis"/>
    <property type="evidence" value="ECO:0007669"/>
    <property type="project" value="UniProtKB-KW"/>
</dbReference>
<evidence type="ECO:0000313" key="3">
    <source>
        <dbReference type="EMBL" id="SFC63175.1"/>
    </source>
</evidence>
<dbReference type="PANTHER" id="PTHR32060">
    <property type="entry name" value="TAIL-SPECIFIC PROTEASE"/>
    <property type="match status" value="1"/>
</dbReference>
<name>A0A1I1KRF4_9FLAO</name>
<reference evidence="4" key="1">
    <citation type="submission" date="2016-10" db="EMBL/GenBank/DDBJ databases">
        <authorList>
            <person name="Varghese N."/>
            <person name="Submissions S."/>
        </authorList>
    </citation>
    <scope>NUCLEOTIDE SEQUENCE [LARGE SCALE GENOMIC DNA]</scope>
    <source>
        <strain evidence="4">DSM 24499</strain>
    </source>
</reference>
<gene>
    <name evidence="3" type="ORF">SAMN04487907_106121</name>
</gene>
<dbReference type="SMART" id="SM00245">
    <property type="entry name" value="TSPc"/>
    <property type="match status" value="1"/>
</dbReference>
<dbReference type="PANTHER" id="PTHR32060:SF30">
    <property type="entry name" value="CARBOXY-TERMINAL PROCESSING PROTEASE CTPA"/>
    <property type="match status" value="1"/>
</dbReference>
<dbReference type="GO" id="GO:0007165">
    <property type="term" value="P:signal transduction"/>
    <property type="evidence" value="ECO:0007669"/>
    <property type="project" value="TreeGrafter"/>
</dbReference>
<keyword evidence="3" id="KW-0378">Hydrolase</keyword>
<dbReference type="Proteomes" id="UP000199438">
    <property type="component" value="Unassembled WGS sequence"/>
</dbReference>
<dbReference type="InterPro" id="IPR041613">
    <property type="entry name" value="Pept_S41_N"/>
</dbReference>
<feature type="chain" id="PRO_5011698494" evidence="1">
    <location>
        <begin position="22"/>
        <end position="494"/>
    </location>
</feature>
<dbReference type="Gene3D" id="2.30.42.10">
    <property type="match status" value="1"/>
</dbReference>
<dbReference type="RefSeq" id="WP_092543509.1">
    <property type="nucleotide sequence ID" value="NZ_FOKV01000006.1"/>
</dbReference>
<dbReference type="EMBL" id="FOKV01000006">
    <property type="protein sequence ID" value="SFC63175.1"/>
    <property type="molecule type" value="Genomic_DNA"/>
</dbReference>
<dbReference type="SUPFAM" id="SSF52096">
    <property type="entry name" value="ClpP/crotonase"/>
    <property type="match status" value="1"/>
</dbReference>
<dbReference type="GO" id="GO:0008236">
    <property type="term" value="F:serine-type peptidase activity"/>
    <property type="evidence" value="ECO:0007669"/>
    <property type="project" value="InterPro"/>
</dbReference>
<sequence>MKKNFLLLLFLASLFSFNACSEDNDIPEEVDPEPEPEQTELTEEERIELDVKNFIYRGLNDIYLYKGDVPELADEYFTNDDAQTEFLSDFSSPETLFNSLLSDKDEFSYLVDDYEELENQFDGISGATGIQFGLGLLSGTNDLFGYIQYILPGTSAEEEGLTRGTVFTEVDGEQLTLSNYSELLTRDSFTINIGYVEDNTIFLTDDTANLTDDFYTMNPVFITEVLEMEGRKIGYLMYNSFIANFDEELNAAFAEFKSEGVTDLVLDLRYNGGGSVNTATDLASMITGQFEGEVFSTEEWNEDYQEYYETFSPDFLVNEFDSELSDGEAINSLNLSEVYILTTQATASASELIINGLTPYINVVHIGETTTGKFQASVTLYDSPNFDDENRNDDHTYAMQPLVLKMANRDGYTDFIDGLTPDITITEDLNNLGVLGDPEEPFLARAIDEILGRTQVESRMMIQDKFQFKQIGESDMFKPTYQKMYIDKTPVIKE</sequence>
<dbReference type="InterPro" id="IPR036034">
    <property type="entry name" value="PDZ_sf"/>
</dbReference>
<dbReference type="STRING" id="1334022.SAMN04487907_106121"/>
<dbReference type="Gene3D" id="3.30.750.170">
    <property type="match status" value="1"/>
</dbReference>
<dbReference type="InterPro" id="IPR029045">
    <property type="entry name" value="ClpP/crotonase-like_dom_sf"/>
</dbReference>
<evidence type="ECO:0000313" key="4">
    <source>
        <dbReference type="Proteomes" id="UP000199438"/>
    </source>
</evidence>
<dbReference type="GO" id="GO:0004175">
    <property type="term" value="F:endopeptidase activity"/>
    <property type="evidence" value="ECO:0007669"/>
    <property type="project" value="TreeGrafter"/>
</dbReference>
<dbReference type="InterPro" id="IPR005151">
    <property type="entry name" value="Tail-specific_protease"/>
</dbReference>